<proteinExistence type="predicted"/>
<name>A0A9P8CE86_9HELO</name>
<dbReference type="AlphaFoldDB" id="A0A9P8CE86"/>
<accession>A0A9P8CE86</accession>
<reference evidence="2" key="1">
    <citation type="journal article" date="2021" name="IMA Fungus">
        <title>Genomic characterization of three marine fungi, including Emericellopsis atlantica sp. nov. with signatures of a generalist lifestyle and marine biomass degradation.</title>
        <authorList>
            <person name="Hagestad O.C."/>
            <person name="Hou L."/>
            <person name="Andersen J.H."/>
            <person name="Hansen E.H."/>
            <person name="Altermark B."/>
            <person name="Li C."/>
            <person name="Kuhnert E."/>
            <person name="Cox R.J."/>
            <person name="Crous P.W."/>
            <person name="Spatafora J.W."/>
            <person name="Lail K."/>
            <person name="Amirebrahimi M."/>
            <person name="Lipzen A."/>
            <person name="Pangilinan J."/>
            <person name="Andreopoulos W."/>
            <person name="Hayes R.D."/>
            <person name="Ng V."/>
            <person name="Grigoriev I.V."/>
            <person name="Jackson S.A."/>
            <person name="Sutton T.D.S."/>
            <person name="Dobson A.D.W."/>
            <person name="Rama T."/>
        </authorList>
    </citation>
    <scope>NUCLEOTIDE SEQUENCE</scope>
    <source>
        <strain evidence="2">TRa3180A</strain>
    </source>
</reference>
<sequence>MTMSSRTAVLRRAHLTPLMYSLPVKRLKEILIQILPSLTLGPVEEIPSTQLARLYSLTMSDDRKLLLSLAPSLAVRLLRHEATMLSSEAALIGFITGRDPLDTRPSTPEEPQACSKERADLIALVPKLIRHSTNNREMAYPYSIFDGTAGEPLSSVSIYLNIPEHKAIDRQVGSMVRAMASMTSLSGTFGTANLVLPEQLTSGVNTKSLSRGAETWSEGFSLLLEGALRDGEDVAILMPYETIRAQYQRLSHHLDSVLHPRLLVLDAGSSSNILIQRALKTSTSTSASDSPSPHTVSPIKPATRLAGLRSWSQGVFGDPLLSSCFEDPSEAFLEGWRDGGEDVIEDQENAEVRLMLYRLFRGVVGVVMEYVRPQGDSSRKELEARRRLTSALAELERVETLKRVRSGSMKDEEAKRRKTERVDKGSVREKDK</sequence>
<dbReference type="Proteomes" id="UP000887226">
    <property type="component" value="Unassembled WGS sequence"/>
</dbReference>
<organism evidence="2 3">
    <name type="scientific">Calycina marina</name>
    <dbReference type="NCBI Taxonomy" id="1763456"/>
    <lineage>
        <taxon>Eukaryota</taxon>
        <taxon>Fungi</taxon>
        <taxon>Dikarya</taxon>
        <taxon>Ascomycota</taxon>
        <taxon>Pezizomycotina</taxon>
        <taxon>Leotiomycetes</taxon>
        <taxon>Helotiales</taxon>
        <taxon>Pezizellaceae</taxon>
        <taxon>Calycina</taxon>
    </lineage>
</organism>
<evidence type="ECO:0000313" key="3">
    <source>
        <dbReference type="Proteomes" id="UP000887226"/>
    </source>
</evidence>
<feature type="region of interest" description="Disordered" evidence="1">
    <location>
        <begin position="406"/>
        <end position="432"/>
    </location>
</feature>
<keyword evidence="3" id="KW-1185">Reference proteome</keyword>
<evidence type="ECO:0000313" key="2">
    <source>
        <dbReference type="EMBL" id="KAG9243435.1"/>
    </source>
</evidence>
<gene>
    <name evidence="2" type="ORF">BJ878DRAFT_543264</name>
</gene>
<protein>
    <submittedName>
        <fullName evidence="2">Uncharacterized protein</fullName>
    </submittedName>
</protein>
<dbReference type="OrthoDB" id="5210591at2759"/>
<comment type="caution">
    <text evidence="2">The sequence shown here is derived from an EMBL/GenBank/DDBJ whole genome shotgun (WGS) entry which is preliminary data.</text>
</comment>
<evidence type="ECO:0000256" key="1">
    <source>
        <dbReference type="SAM" id="MobiDB-lite"/>
    </source>
</evidence>
<dbReference type="EMBL" id="MU253977">
    <property type="protein sequence ID" value="KAG9243435.1"/>
    <property type="molecule type" value="Genomic_DNA"/>
</dbReference>